<reference evidence="4 5" key="1">
    <citation type="journal article" date="2004" name="Proc. Natl. Acad. Sci. U.S.A.">
        <title>The complete genomic sequence of Nocardia farcinica IFM 10152.</title>
        <authorList>
            <person name="Ishikawa J."/>
            <person name="Yamashita A."/>
            <person name="Mikami Y."/>
            <person name="Hoshino Y."/>
            <person name="Kurita H."/>
            <person name="Hotta K."/>
            <person name="Shiba T."/>
            <person name="Hattori M."/>
        </authorList>
    </citation>
    <scope>NUCLEOTIDE SEQUENCE [LARGE SCALE GENOMIC DNA]</scope>
    <source>
        <strain evidence="4 5">IFM 10152</strain>
    </source>
</reference>
<name>Q5Z0H5_NOCFA</name>
<evidence type="ECO:0000313" key="5">
    <source>
        <dbReference type="Proteomes" id="UP000006820"/>
    </source>
</evidence>
<gene>
    <name evidence="4" type="ordered locus">NFA_12210</name>
</gene>
<evidence type="ECO:0000256" key="2">
    <source>
        <dbReference type="ARBA" id="ARBA00023002"/>
    </source>
</evidence>
<dbReference type="InterPro" id="IPR016163">
    <property type="entry name" value="Ald_DH_C"/>
</dbReference>
<evidence type="ECO:0000313" key="4">
    <source>
        <dbReference type="EMBL" id="BAD56066.1"/>
    </source>
</evidence>
<dbReference type="Proteomes" id="UP000006820">
    <property type="component" value="Chromosome"/>
</dbReference>
<dbReference type="EMBL" id="AP006618">
    <property type="protein sequence ID" value="BAD56066.1"/>
    <property type="molecule type" value="Genomic_DNA"/>
</dbReference>
<dbReference type="HOGENOM" id="CLU_005391_0_2_11"/>
<dbReference type="InterPro" id="IPR016161">
    <property type="entry name" value="Ald_DH/histidinol_DH"/>
</dbReference>
<protein>
    <submittedName>
        <fullName evidence="4">Putative aldehyde dehydrogenase</fullName>
    </submittedName>
</protein>
<dbReference type="GO" id="GO:0016620">
    <property type="term" value="F:oxidoreductase activity, acting on the aldehyde or oxo group of donors, NAD or NADP as acceptor"/>
    <property type="evidence" value="ECO:0007669"/>
    <property type="project" value="InterPro"/>
</dbReference>
<dbReference type="InterPro" id="IPR015590">
    <property type="entry name" value="Aldehyde_DH_dom"/>
</dbReference>
<dbReference type="KEGG" id="nfa:NFA_12210"/>
<dbReference type="PANTHER" id="PTHR11699">
    <property type="entry name" value="ALDEHYDE DEHYDROGENASE-RELATED"/>
    <property type="match status" value="1"/>
</dbReference>
<dbReference type="Gene3D" id="3.40.605.10">
    <property type="entry name" value="Aldehyde Dehydrogenase, Chain A, domain 1"/>
    <property type="match status" value="1"/>
</dbReference>
<keyword evidence="5" id="KW-1185">Reference proteome</keyword>
<dbReference type="FunFam" id="3.40.309.10:FF:000009">
    <property type="entry name" value="Aldehyde dehydrogenase A"/>
    <property type="match status" value="1"/>
</dbReference>
<evidence type="ECO:0000259" key="3">
    <source>
        <dbReference type="Pfam" id="PF00171"/>
    </source>
</evidence>
<evidence type="ECO:0000256" key="1">
    <source>
        <dbReference type="ARBA" id="ARBA00009986"/>
    </source>
</evidence>
<comment type="similarity">
    <text evidence="1">Belongs to the aldehyde dehydrogenase family.</text>
</comment>
<sequence>MRNQLFIDGEWRPGRAGTFATVDPATGKVITDVAQASTADVDDAVAAAAAARAYTAPSWAAMLPATRARLLNRLADLVEAHADELALLETTDQGQPLGVAAGISVPNAVEHLRYYAGWATKITGITAPLSIPDVDYRTRREPLGVCALITPWNFPLTILTWKLAPALAAGNTVVVKPAEQTPLSTLRLAELAAEAGFPPGVINVVPGGPDTGRALVAHPGIAKISFTGSTEVGREIGAAAGRALTRVSLELGGKTPSIVTADADIDAAVRGNIAGGTLNSGQVCAAYSRIYVDRRREAEFVDKLVAAARAIKVGPGRAADTQMGPLVSAEHLDRVHTLVRTGVAEGAELVTGGARAEGDLADGYFYEPTVFTGVRQDMRIAREEIFGPVLSVLSYDDPEEIAGQANDSDFGLAAVVWSRDLATANRLAAAVRAGTVYLNLPPMLDAAAAWGGMKASGIGREMGWEAIAAYTEVKSIWTALT</sequence>
<dbReference type="FunFam" id="3.40.605.10:FF:000007">
    <property type="entry name" value="NAD/NADP-dependent betaine aldehyde dehydrogenase"/>
    <property type="match status" value="1"/>
</dbReference>
<dbReference type="SUPFAM" id="SSF53720">
    <property type="entry name" value="ALDH-like"/>
    <property type="match status" value="1"/>
</dbReference>
<dbReference type="AlphaFoldDB" id="Q5Z0H5"/>
<dbReference type="OrthoDB" id="6882680at2"/>
<dbReference type="Gene3D" id="3.40.309.10">
    <property type="entry name" value="Aldehyde Dehydrogenase, Chain A, domain 2"/>
    <property type="match status" value="1"/>
</dbReference>
<dbReference type="RefSeq" id="WP_011207751.1">
    <property type="nucleotide sequence ID" value="NC_006361.1"/>
</dbReference>
<dbReference type="Pfam" id="PF00171">
    <property type="entry name" value="Aldedh"/>
    <property type="match status" value="1"/>
</dbReference>
<dbReference type="GeneID" id="61132041"/>
<accession>Q5Z0H5</accession>
<dbReference type="eggNOG" id="COG1012">
    <property type="taxonomic scope" value="Bacteria"/>
</dbReference>
<proteinExistence type="inferred from homology"/>
<dbReference type="STRING" id="247156.NFA_12210"/>
<keyword evidence="2" id="KW-0560">Oxidoreductase</keyword>
<organism evidence="4 5">
    <name type="scientific">Nocardia farcinica (strain IFM 10152)</name>
    <dbReference type="NCBI Taxonomy" id="247156"/>
    <lineage>
        <taxon>Bacteria</taxon>
        <taxon>Bacillati</taxon>
        <taxon>Actinomycetota</taxon>
        <taxon>Actinomycetes</taxon>
        <taxon>Mycobacteriales</taxon>
        <taxon>Nocardiaceae</taxon>
        <taxon>Nocardia</taxon>
    </lineage>
</organism>
<dbReference type="InterPro" id="IPR016162">
    <property type="entry name" value="Ald_DH_N"/>
</dbReference>
<feature type="domain" description="Aldehyde dehydrogenase" evidence="3">
    <location>
        <begin position="11"/>
        <end position="476"/>
    </location>
</feature>